<keyword evidence="1" id="KW-0812">Transmembrane</keyword>
<evidence type="ECO:0000313" key="3">
    <source>
        <dbReference type="EMBL" id="KAJ8707648.1"/>
    </source>
</evidence>
<keyword evidence="1" id="KW-0472">Membrane</keyword>
<name>A0AAD7Y9H3_MYTSE</name>
<gene>
    <name evidence="3" type="ORF">PYW07_011325</name>
</gene>
<dbReference type="Proteomes" id="UP001231518">
    <property type="component" value="Chromosome 28"/>
</dbReference>
<dbReference type="EMBL" id="JARGEI010000027">
    <property type="protein sequence ID" value="KAJ8707648.1"/>
    <property type="molecule type" value="Genomic_DNA"/>
</dbReference>
<comment type="caution">
    <text evidence="3">The sequence shown here is derived from an EMBL/GenBank/DDBJ whole genome shotgun (WGS) entry which is preliminary data.</text>
</comment>
<feature type="chain" id="PRO_5042194783" evidence="2">
    <location>
        <begin position="17"/>
        <end position="245"/>
    </location>
</feature>
<dbReference type="AlphaFoldDB" id="A0AAD7Y9H3"/>
<feature type="transmembrane region" description="Helical" evidence="1">
    <location>
        <begin position="173"/>
        <end position="194"/>
    </location>
</feature>
<keyword evidence="1" id="KW-1133">Transmembrane helix</keyword>
<protein>
    <submittedName>
        <fullName evidence="3">Uncharacterized protein</fullName>
    </submittedName>
</protein>
<evidence type="ECO:0000256" key="1">
    <source>
        <dbReference type="SAM" id="Phobius"/>
    </source>
</evidence>
<reference evidence="3" key="1">
    <citation type="submission" date="2023-03" db="EMBL/GenBank/DDBJ databases">
        <title>Chromosome-level genomes of two armyworms, Mythimna separata and Mythimna loreyi, provide insights into the biosynthesis and reception of sex pheromones.</title>
        <authorList>
            <person name="Zhao H."/>
        </authorList>
    </citation>
    <scope>NUCLEOTIDE SEQUENCE</scope>
    <source>
        <strain evidence="3">BeijingLab</strain>
        <tissue evidence="3">Pupa</tissue>
    </source>
</reference>
<keyword evidence="4" id="KW-1185">Reference proteome</keyword>
<feature type="signal peptide" evidence="2">
    <location>
        <begin position="1"/>
        <end position="16"/>
    </location>
</feature>
<accession>A0AAD7Y9H3</accession>
<evidence type="ECO:0000313" key="4">
    <source>
        <dbReference type="Proteomes" id="UP001231518"/>
    </source>
</evidence>
<organism evidence="3 4">
    <name type="scientific">Mythimna separata</name>
    <name type="common">Oriental armyworm</name>
    <name type="synonym">Pseudaletia separata</name>
    <dbReference type="NCBI Taxonomy" id="271217"/>
    <lineage>
        <taxon>Eukaryota</taxon>
        <taxon>Metazoa</taxon>
        <taxon>Ecdysozoa</taxon>
        <taxon>Arthropoda</taxon>
        <taxon>Hexapoda</taxon>
        <taxon>Insecta</taxon>
        <taxon>Pterygota</taxon>
        <taxon>Neoptera</taxon>
        <taxon>Endopterygota</taxon>
        <taxon>Lepidoptera</taxon>
        <taxon>Glossata</taxon>
        <taxon>Ditrysia</taxon>
        <taxon>Noctuoidea</taxon>
        <taxon>Noctuidae</taxon>
        <taxon>Noctuinae</taxon>
        <taxon>Hadenini</taxon>
        <taxon>Mythimna</taxon>
    </lineage>
</organism>
<evidence type="ECO:0000256" key="2">
    <source>
        <dbReference type="SAM" id="SignalP"/>
    </source>
</evidence>
<sequence>MYVIMCLVFTLTISFATDVSVYKFDDYYDRESRTADPVVVSSFPLKFWFHSDDWHYMRIHIKNQSTNGTSIKFKCHTDVETFEAKIHTVLRGKRKGEPYYWFDSLSLDQTTEMKIYLYTNNSSSSLLVAVGRPVGNVMGESTADEYKYIDECSYSECVLVVDLKSGESIDSTVIIVSSSAGTVFILLVIIIAIWKYCWNKRKSQVSTNEHTEPCYENMVFRRECDEEIAEIDQHIYEEIVYATRT</sequence>
<proteinExistence type="predicted"/>
<keyword evidence="2" id="KW-0732">Signal</keyword>